<dbReference type="AlphaFoldDB" id="A8MJ45"/>
<dbReference type="InterPro" id="IPR029052">
    <property type="entry name" value="Metallo-depent_PP-like"/>
</dbReference>
<gene>
    <name evidence="2" type="ordered locus">Clos_2294</name>
</gene>
<dbReference type="HOGENOM" id="CLU_688190_0_0_9"/>
<dbReference type="SMART" id="SM00156">
    <property type="entry name" value="PP2Ac"/>
    <property type="match status" value="1"/>
</dbReference>
<feature type="domain" description="Serine/threonine specific protein phosphatases" evidence="1">
    <location>
        <begin position="81"/>
        <end position="389"/>
    </location>
</feature>
<proteinExistence type="predicted"/>
<dbReference type="Proteomes" id="UP000000269">
    <property type="component" value="Chromosome"/>
</dbReference>
<evidence type="ECO:0000313" key="3">
    <source>
        <dbReference type="Proteomes" id="UP000000269"/>
    </source>
</evidence>
<dbReference type="OrthoDB" id="9779903at2"/>
<dbReference type="SUPFAM" id="SSF56300">
    <property type="entry name" value="Metallo-dependent phosphatases"/>
    <property type="match status" value="1"/>
</dbReference>
<reference evidence="3" key="1">
    <citation type="submission" date="2007-10" db="EMBL/GenBank/DDBJ databases">
        <title>Complete genome of Alkaliphilus oremlandii OhILAs.</title>
        <authorList>
            <person name="Copeland A."/>
            <person name="Lucas S."/>
            <person name="Lapidus A."/>
            <person name="Barry K."/>
            <person name="Detter J.C."/>
            <person name="Glavina del Rio T."/>
            <person name="Hammon N."/>
            <person name="Israni S."/>
            <person name="Dalin E."/>
            <person name="Tice H."/>
            <person name="Pitluck S."/>
            <person name="Chain P."/>
            <person name="Malfatti S."/>
            <person name="Shin M."/>
            <person name="Vergez L."/>
            <person name="Schmutz J."/>
            <person name="Larimer F."/>
            <person name="Land M."/>
            <person name="Hauser L."/>
            <person name="Kyrpides N."/>
            <person name="Mikhailova N."/>
            <person name="Stolz J.F."/>
            <person name="Dawson A."/>
            <person name="Fisher E."/>
            <person name="Crable B."/>
            <person name="Perera E."/>
            <person name="Lisak J."/>
            <person name="Ranganathan M."/>
            <person name="Basu P."/>
            <person name="Richardson P."/>
        </authorList>
    </citation>
    <scope>NUCLEOTIDE SEQUENCE [LARGE SCALE GENOMIC DNA]</scope>
    <source>
        <strain evidence="3">OhILAs</strain>
    </source>
</reference>
<dbReference type="CDD" id="cd00144">
    <property type="entry name" value="MPP_PPP_family"/>
    <property type="match status" value="1"/>
</dbReference>
<evidence type="ECO:0000313" key="2">
    <source>
        <dbReference type="EMBL" id="ABW19827.1"/>
    </source>
</evidence>
<dbReference type="PANTHER" id="PTHR11668:SF496">
    <property type="entry name" value="SERINE_THREONINE-PROTEIN PHOSPHATASE"/>
    <property type="match status" value="1"/>
</dbReference>
<dbReference type="InterPro" id="IPR050341">
    <property type="entry name" value="PP1_catalytic_subunit"/>
</dbReference>
<organism evidence="2 3">
    <name type="scientific">Alkaliphilus oremlandii (strain OhILAs)</name>
    <name type="common">Clostridium oremlandii (strain OhILAs)</name>
    <dbReference type="NCBI Taxonomy" id="350688"/>
    <lineage>
        <taxon>Bacteria</taxon>
        <taxon>Bacillati</taxon>
        <taxon>Bacillota</taxon>
        <taxon>Clostridia</taxon>
        <taxon>Peptostreptococcales</taxon>
        <taxon>Natronincolaceae</taxon>
        <taxon>Alkaliphilus</taxon>
    </lineage>
</organism>
<dbReference type="InterPro" id="IPR004843">
    <property type="entry name" value="Calcineurin-like_PHP"/>
</dbReference>
<dbReference type="Gene3D" id="3.60.21.10">
    <property type="match status" value="1"/>
</dbReference>
<dbReference type="PRINTS" id="PR00114">
    <property type="entry name" value="STPHPHTASE"/>
</dbReference>
<accession>A8MJ45</accession>
<evidence type="ECO:0000259" key="1">
    <source>
        <dbReference type="SMART" id="SM00156"/>
    </source>
</evidence>
<keyword evidence="3" id="KW-1185">Reference proteome</keyword>
<dbReference type="Pfam" id="PF00149">
    <property type="entry name" value="Metallophos"/>
    <property type="match status" value="1"/>
</dbReference>
<dbReference type="STRING" id="350688.Clos_2294"/>
<dbReference type="EMBL" id="CP000853">
    <property type="protein sequence ID" value="ABW19827.1"/>
    <property type="molecule type" value="Genomic_DNA"/>
</dbReference>
<sequence length="400" mass="46860">MESYVETINLMREIQRKTLNHNHTNAEEIRADYFKTIDLVWKELKDLGQEDLTHLYQVHRFLIEEVFNIHRNERSQINEDIFKESLNIKQIKDQLEDGKQGHHIYSFNDDYCEYYVIGDIHSDTISIQRILEKTSFFNKVISKVKIKLIFLGDYVDRGKAHLKTLQCVLTLKYLFPQNIYLQRGNHDGGFFEDGAVKMWVRKPDADSEEDWFLLYLYNLSNSNKTLPIDIIDQYLSLFNSLGNISFICHKNITLMLTHGGIPRPIKGEKGFFSYINRISDLTNESILDDLNGTIVKNMMWSDPSVVEEDLREDSVRFRFTETHFEEFRKCIGFDIFVRGHQAEPKGYHKVFRDGLITIFSSGSILVDDKNINNETAYSYVEPKMLHVNKDGEVLILDLNS</sequence>
<dbReference type="RefSeq" id="WP_012160134.1">
    <property type="nucleotide sequence ID" value="NC_009922.1"/>
</dbReference>
<dbReference type="PANTHER" id="PTHR11668">
    <property type="entry name" value="SERINE/THREONINE PROTEIN PHOSPHATASE"/>
    <property type="match status" value="1"/>
</dbReference>
<protein>
    <submittedName>
        <fullName evidence="2">Metallophosphoesterase</fullName>
    </submittedName>
</protein>
<dbReference type="InterPro" id="IPR006186">
    <property type="entry name" value="Ser/Thr-sp_prot-phosphatase"/>
</dbReference>
<dbReference type="KEGG" id="aoe:Clos_2294"/>
<name>A8MJ45_ALKOO</name>
<dbReference type="GO" id="GO:0016787">
    <property type="term" value="F:hydrolase activity"/>
    <property type="evidence" value="ECO:0007669"/>
    <property type="project" value="InterPro"/>
</dbReference>
<dbReference type="eggNOG" id="COG0639">
    <property type="taxonomic scope" value="Bacteria"/>
</dbReference>